<dbReference type="Pfam" id="PF00060">
    <property type="entry name" value="Lig_chan"/>
    <property type="match status" value="1"/>
</dbReference>
<keyword evidence="8 13" id="KW-0472">Membrane</keyword>
<evidence type="ECO:0000256" key="10">
    <source>
        <dbReference type="ARBA" id="ARBA00023180"/>
    </source>
</evidence>
<feature type="transmembrane region" description="Helical" evidence="13">
    <location>
        <begin position="38"/>
        <end position="56"/>
    </location>
</feature>
<evidence type="ECO:0000256" key="7">
    <source>
        <dbReference type="ARBA" id="ARBA00023065"/>
    </source>
</evidence>
<dbReference type="SUPFAM" id="SSF53850">
    <property type="entry name" value="Periplasmic binding protein-like II"/>
    <property type="match status" value="1"/>
</dbReference>
<keyword evidence="7" id="KW-0406">Ion transport</keyword>
<evidence type="ECO:0000256" key="6">
    <source>
        <dbReference type="ARBA" id="ARBA00022989"/>
    </source>
</evidence>
<evidence type="ECO:0000256" key="5">
    <source>
        <dbReference type="ARBA" id="ARBA00022729"/>
    </source>
</evidence>
<dbReference type="PANTHER" id="PTHR18966">
    <property type="entry name" value="IONOTROPIC GLUTAMATE RECEPTOR"/>
    <property type="match status" value="1"/>
</dbReference>
<keyword evidence="12" id="KW-0407">Ion channel</keyword>
<dbReference type="InterPro" id="IPR015683">
    <property type="entry name" value="Ionotropic_Glu_rcpt"/>
</dbReference>
<evidence type="ECO:0000256" key="1">
    <source>
        <dbReference type="ARBA" id="ARBA00004141"/>
    </source>
</evidence>
<evidence type="ECO:0000256" key="2">
    <source>
        <dbReference type="ARBA" id="ARBA00008685"/>
    </source>
</evidence>
<evidence type="ECO:0000256" key="11">
    <source>
        <dbReference type="ARBA" id="ARBA00023286"/>
    </source>
</evidence>
<evidence type="ECO:0000256" key="3">
    <source>
        <dbReference type="ARBA" id="ARBA00022448"/>
    </source>
</evidence>
<feature type="transmembrane region" description="Helical" evidence="13">
    <location>
        <begin position="276"/>
        <end position="299"/>
    </location>
</feature>
<dbReference type="AlphaFoldDB" id="A0A2P2Q6R7"/>
<dbReference type="FunFam" id="1.10.287.70:FF:000037">
    <property type="entry name" value="Glutamate receptor"/>
    <property type="match status" value="1"/>
</dbReference>
<dbReference type="Gene3D" id="1.10.287.70">
    <property type="match status" value="1"/>
</dbReference>
<feature type="transmembrane region" description="Helical" evidence="13">
    <location>
        <begin position="98"/>
        <end position="116"/>
    </location>
</feature>
<keyword evidence="5" id="KW-0732">Signal</keyword>
<dbReference type="SMART" id="SM00079">
    <property type="entry name" value="PBPe"/>
    <property type="match status" value="1"/>
</dbReference>
<comment type="subcellular location">
    <subcellularLocation>
        <location evidence="1">Membrane</location>
        <topology evidence="1">Multi-pass membrane protein</topology>
    </subcellularLocation>
</comment>
<name>A0A2P2Q6R7_RHIMU</name>
<evidence type="ECO:0000256" key="9">
    <source>
        <dbReference type="ARBA" id="ARBA00023170"/>
    </source>
</evidence>
<evidence type="ECO:0000256" key="4">
    <source>
        <dbReference type="ARBA" id="ARBA00022692"/>
    </source>
</evidence>
<accession>A0A2P2Q6R7</accession>
<keyword evidence="11" id="KW-1071">Ligand-gated ion channel</keyword>
<evidence type="ECO:0000256" key="8">
    <source>
        <dbReference type="ARBA" id="ARBA00023136"/>
    </source>
</evidence>
<dbReference type="Gene3D" id="3.40.190.10">
    <property type="entry name" value="Periplasmic binding protein-like II"/>
    <property type="match status" value="1"/>
</dbReference>
<evidence type="ECO:0000256" key="13">
    <source>
        <dbReference type="SAM" id="Phobius"/>
    </source>
</evidence>
<feature type="domain" description="Ionotropic glutamate receptor C-terminal" evidence="14">
    <location>
        <begin position="3"/>
        <end position="255"/>
    </location>
</feature>
<sequence length="367" mass="41703">MEKVEFTQPYAESGLSMIVPAKFEESAWGFVKPFTWELWLITGAILIYTVFIVWLLEHQMNPEFQGPRKHQICTALWFTFSSLFFAHREKIHSSLTRVVVVVWLFVALILSSSYTASLTSMLTVKQLQPNPAEINWLLRNNLTVGCDGDSFVRNYLQNVLTFNPEKIQNVSSEYKYDGEFKSNSISASFLELPYQKVFINHYCNKYIATTPIYRFGGLGFVFQKGSPIAIDFSIAILQLSENGEREKLEKKWFASSPECSSTAADSKIESLSLQSFRGLFVISGVTSTICFLVFLVHLLKKDENDQVEDRGNANLSLRGVWNKTAELASYLYHGQIVIRGRTPTSSPSPDKDEWLSPRGMQVLPIPQ</sequence>
<evidence type="ECO:0000313" key="15">
    <source>
        <dbReference type="EMBL" id="MBX62640.1"/>
    </source>
</evidence>
<evidence type="ECO:0000256" key="12">
    <source>
        <dbReference type="ARBA" id="ARBA00023303"/>
    </source>
</evidence>
<keyword evidence="4 13" id="KW-0812">Transmembrane</keyword>
<keyword evidence="9" id="KW-0675">Receptor</keyword>
<proteinExistence type="inferred from homology"/>
<keyword evidence="10" id="KW-0325">Glycoprotein</keyword>
<organism evidence="15">
    <name type="scientific">Rhizophora mucronata</name>
    <name type="common">Asiatic mangrove</name>
    <dbReference type="NCBI Taxonomy" id="61149"/>
    <lineage>
        <taxon>Eukaryota</taxon>
        <taxon>Viridiplantae</taxon>
        <taxon>Streptophyta</taxon>
        <taxon>Embryophyta</taxon>
        <taxon>Tracheophyta</taxon>
        <taxon>Spermatophyta</taxon>
        <taxon>Magnoliopsida</taxon>
        <taxon>eudicotyledons</taxon>
        <taxon>Gunneridae</taxon>
        <taxon>Pentapetalae</taxon>
        <taxon>rosids</taxon>
        <taxon>fabids</taxon>
        <taxon>Malpighiales</taxon>
        <taxon>Rhizophoraceae</taxon>
        <taxon>Rhizophora</taxon>
    </lineage>
</organism>
<reference evidence="15" key="1">
    <citation type="submission" date="2018-02" db="EMBL/GenBank/DDBJ databases">
        <title>Rhizophora mucronata_Transcriptome.</title>
        <authorList>
            <person name="Meera S.P."/>
            <person name="Sreeshan A."/>
            <person name="Augustine A."/>
        </authorList>
    </citation>
    <scope>NUCLEOTIDE SEQUENCE</scope>
    <source>
        <tissue evidence="15">Leaf</tissue>
    </source>
</reference>
<protein>
    <recommendedName>
        <fullName evidence="14">Ionotropic glutamate receptor C-terminal domain-containing protein</fullName>
    </recommendedName>
</protein>
<dbReference type="GO" id="GO:0016020">
    <property type="term" value="C:membrane"/>
    <property type="evidence" value="ECO:0007669"/>
    <property type="project" value="UniProtKB-SubCell"/>
</dbReference>
<dbReference type="EMBL" id="GGEC01082156">
    <property type="protein sequence ID" value="MBX62640.1"/>
    <property type="molecule type" value="Transcribed_RNA"/>
</dbReference>
<comment type="similarity">
    <text evidence="2">Belongs to the glutamate-gated ion channel (TC 1.A.10.1) family.</text>
</comment>
<keyword evidence="3" id="KW-0813">Transport</keyword>
<keyword evidence="6 13" id="KW-1133">Transmembrane helix</keyword>
<dbReference type="InterPro" id="IPR001320">
    <property type="entry name" value="Iontro_rcpt_C"/>
</dbReference>
<evidence type="ECO:0000259" key="14">
    <source>
        <dbReference type="SMART" id="SM00079"/>
    </source>
</evidence>
<dbReference type="GO" id="GO:0015276">
    <property type="term" value="F:ligand-gated monoatomic ion channel activity"/>
    <property type="evidence" value="ECO:0007669"/>
    <property type="project" value="InterPro"/>
</dbReference>